<protein>
    <submittedName>
        <fullName evidence="1">Imm26 family immunity protein</fullName>
    </submittedName>
</protein>
<accession>A0ACD4VL90</accession>
<keyword evidence="2" id="KW-1185">Reference proteome</keyword>
<dbReference type="EMBL" id="CP119180">
    <property type="protein sequence ID" value="WOB78350.1"/>
    <property type="molecule type" value="Genomic_DNA"/>
</dbReference>
<organism evidence="1 2">
    <name type="scientific">Brevundimonas nasdae</name>
    <dbReference type="NCBI Taxonomy" id="172043"/>
    <lineage>
        <taxon>Bacteria</taxon>
        <taxon>Pseudomonadati</taxon>
        <taxon>Pseudomonadota</taxon>
        <taxon>Alphaproteobacteria</taxon>
        <taxon>Caulobacterales</taxon>
        <taxon>Caulobacteraceae</taxon>
        <taxon>Brevundimonas</taxon>
    </lineage>
</organism>
<name>A0ACD4VL90_9CAUL</name>
<dbReference type="Proteomes" id="UP001302493">
    <property type="component" value="Chromosome"/>
</dbReference>
<evidence type="ECO:0000313" key="1">
    <source>
        <dbReference type="EMBL" id="WOB78350.1"/>
    </source>
</evidence>
<proteinExistence type="predicted"/>
<sequence length="156" mass="17916">MGRTRWVEGAILEVPLGGGRFSYAQALSDPLIGFYEGCFSEVQPVETISDRQFKFRVWVHHDAFKRWRRIGNAPVPPQANDQWFYIQDALTKSVELYQHGTGHRRPVDADLGRFEAAAVWDPEQIEERLVDEGIGQTNRHAAAMLDRAQRELIQRP</sequence>
<gene>
    <name evidence="1" type="ORF">PZA08_13720</name>
</gene>
<reference evidence="1" key="1">
    <citation type="submission" date="2023-03" db="EMBL/GenBank/DDBJ databases">
        <title>Genome sequence of Brevundimonas nasdae SJTX8.</title>
        <authorList>
            <person name="Liang R."/>
        </authorList>
    </citation>
    <scope>NUCLEOTIDE SEQUENCE</scope>
    <source>
        <strain evidence="1">X8</strain>
    </source>
</reference>
<evidence type="ECO:0000313" key="2">
    <source>
        <dbReference type="Proteomes" id="UP001302493"/>
    </source>
</evidence>